<dbReference type="InterPro" id="IPR001343">
    <property type="entry name" value="Hemolysn_Ca-bd"/>
</dbReference>
<keyword evidence="2" id="KW-0964">Secreted</keyword>
<dbReference type="InterPro" id="IPR011049">
    <property type="entry name" value="Serralysin-like_metalloprot_C"/>
</dbReference>
<evidence type="ECO:0000313" key="5">
    <source>
        <dbReference type="Proteomes" id="UP001239909"/>
    </source>
</evidence>
<dbReference type="PRINTS" id="PR00313">
    <property type="entry name" value="CABNDNGRPT"/>
</dbReference>
<evidence type="ECO:0000256" key="2">
    <source>
        <dbReference type="ARBA" id="ARBA00022525"/>
    </source>
</evidence>
<feature type="region of interest" description="Disordered" evidence="3">
    <location>
        <begin position="146"/>
        <end position="166"/>
    </location>
</feature>
<accession>A0ABQ6LNK8</accession>
<protein>
    <recommendedName>
        <fullName evidence="6">Calcium-binding protein</fullName>
    </recommendedName>
</protein>
<dbReference type="InterPro" id="IPR018511">
    <property type="entry name" value="Hemolysin-typ_Ca-bd_CS"/>
</dbReference>
<comment type="caution">
    <text evidence="4">The sequence shown here is derived from an EMBL/GenBank/DDBJ whole genome shotgun (WGS) entry which is preliminary data.</text>
</comment>
<evidence type="ECO:0008006" key="6">
    <source>
        <dbReference type="Google" id="ProtNLM"/>
    </source>
</evidence>
<feature type="compositionally biased region" description="Gly residues" evidence="3">
    <location>
        <begin position="146"/>
        <end position="159"/>
    </location>
</feature>
<evidence type="ECO:0000313" key="4">
    <source>
        <dbReference type="EMBL" id="GMG82403.1"/>
    </source>
</evidence>
<dbReference type="SUPFAM" id="SSF51120">
    <property type="entry name" value="beta-Roll"/>
    <property type="match status" value="5"/>
</dbReference>
<organism evidence="4 5">
    <name type="scientific">Paralimibaculum aggregatum</name>
    <dbReference type="NCBI Taxonomy" id="3036245"/>
    <lineage>
        <taxon>Bacteria</taxon>
        <taxon>Pseudomonadati</taxon>
        <taxon>Pseudomonadota</taxon>
        <taxon>Alphaproteobacteria</taxon>
        <taxon>Rhodobacterales</taxon>
        <taxon>Paracoccaceae</taxon>
        <taxon>Paralimibaculum</taxon>
    </lineage>
</organism>
<comment type="subcellular location">
    <subcellularLocation>
        <location evidence="1">Secreted</location>
    </subcellularLocation>
</comment>
<evidence type="ECO:0000256" key="1">
    <source>
        <dbReference type="ARBA" id="ARBA00004613"/>
    </source>
</evidence>
<evidence type="ECO:0000256" key="3">
    <source>
        <dbReference type="SAM" id="MobiDB-lite"/>
    </source>
</evidence>
<dbReference type="EMBL" id="BSYI01000010">
    <property type="protein sequence ID" value="GMG82403.1"/>
    <property type="molecule type" value="Genomic_DNA"/>
</dbReference>
<dbReference type="Pfam" id="PF00353">
    <property type="entry name" value="HemolysinCabind"/>
    <property type="match status" value="7"/>
</dbReference>
<name>A0ABQ6LNK8_9RHOB</name>
<proteinExistence type="predicted"/>
<dbReference type="Proteomes" id="UP001239909">
    <property type="component" value="Unassembled WGS sequence"/>
</dbReference>
<keyword evidence="5" id="KW-1185">Reference proteome</keyword>
<sequence length="791" mass="81461">MAAPTPLKPIMQPGVKLPGVDWNKFKLIIEGSEKADRLSGNRFDNHITSVQGDDTIVGSEGNDHVDGGTGQDTVDYTWLDGSVDVDLVEGKGVKSGKLGTDTYFNMEHVTGTRFADVILGNAASNLLQGLGGHDYLGGRAGHDTLRGGGGHDTLEGGSGADVLEGGSGSDTASYSASAAGVTVNLGGSVQFMFDTYEAGAAIGGDAEGDSLSSIENLAGSAHYDTLIGNYLGNRLAGAGGDDSLFGRAGADTLEGGGGNDFLLGGDGADANHGGAGWDIAAYLDSATGVTVRIDGTSSGGTAEGDTYTGIEQVYGSHHDDTFHGGAGNESFLGLNGDDSFHGSAGADTLNGGGGIDTASYEDSDDAVFVDLLFETGEGGDAENDVLKGIENLIGSHAAENTLYGSMEANHIVSHGEDDTINARDGDDEIEIRGQFKFVNGGAGDDLITIIDDQTEAVWLDEWFAWGTEIYHRDYAGVEIKGGSGIDTVDFDIPSNWIEIPGGETSSHPGAFVTLGYGYSSSMSFTLRGIHYNGETTADGTQLGDRHQTEGKIEDVENLIGTQYADSFSGNDVANHFQGLSGDDTLKGKEGDDTLEGGNGADLLEGGIGSDLLIGGAGADVIRGNENWSSEEDSGFDTVSYAGSNAGVQVSLTSGTASGGHAEGDTFEDIENVTGSAYDDVLEGNEGRNLLAAGGGADVLDGAGGDDTLEGGAGADEFIFGSEFHFQDSDVVVTDFELGVDRLDLSQHADSVAEILDGFTQSGADAIYYYEDSSIRLEGIDMEDLTAADFIV</sequence>
<dbReference type="Gene3D" id="2.150.10.10">
    <property type="entry name" value="Serralysin-like metalloprotease, C-terminal"/>
    <property type="match status" value="5"/>
</dbReference>
<dbReference type="PANTHER" id="PTHR38340">
    <property type="entry name" value="S-LAYER PROTEIN"/>
    <property type="match status" value="1"/>
</dbReference>
<reference evidence="4 5" key="1">
    <citation type="submission" date="2023-04" db="EMBL/GenBank/DDBJ databases">
        <title>Marinoamorphus aggregata gen. nov., sp. Nov., isolate from tissue of brittle star Ophioplocus japonicus.</title>
        <authorList>
            <person name="Kawano K."/>
            <person name="Sawayama S."/>
            <person name="Nakagawa S."/>
        </authorList>
    </citation>
    <scope>NUCLEOTIDE SEQUENCE [LARGE SCALE GENOMIC DNA]</scope>
    <source>
        <strain evidence="4 5">NKW23</strain>
    </source>
</reference>
<dbReference type="PANTHER" id="PTHR38340:SF1">
    <property type="entry name" value="S-LAYER PROTEIN"/>
    <property type="match status" value="1"/>
</dbReference>
<dbReference type="PROSITE" id="PS00330">
    <property type="entry name" value="HEMOLYSIN_CALCIUM"/>
    <property type="match status" value="9"/>
</dbReference>
<dbReference type="InterPro" id="IPR050557">
    <property type="entry name" value="RTX_toxin/Mannuronan_C5-epim"/>
</dbReference>
<dbReference type="RefSeq" id="WP_285671182.1">
    <property type="nucleotide sequence ID" value="NZ_BSYI01000010.1"/>
</dbReference>
<gene>
    <name evidence="4" type="ORF">LNKW23_16160</name>
</gene>